<proteinExistence type="predicted"/>
<evidence type="ECO:0000256" key="2">
    <source>
        <dbReference type="ARBA" id="ARBA00023015"/>
    </source>
</evidence>
<evidence type="ECO:0000256" key="5">
    <source>
        <dbReference type="SAM" id="MobiDB-lite"/>
    </source>
</evidence>
<dbReference type="SMR" id="A0A1S3W109"/>
<comment type="subcellular location">
    <subcellularLocation>
        <location evidence="1">Nucleus</location>
    </subcellularLocation>
</comment>
<dbReference type="PANTHER" id="PTHR31945">
    <property type="entry name" value="TRANSCRIPTION FACTOR SCREAM2-RELATED"/>
    <property type="match status" value="1"/>
</dbReference>
<feature type="region of interest" description="Disordered" evidence="5">
    <location>
        <begin position="148"/>
        <end position="167"/>
    </location>
</feature>
<dbReference type="GO" id="GO:0046983">
    <property type="term" value="F:protein dimerization activity"/>
    <property type="evidence" value="ECO:0007669"/>
    <property type="project" value="InterPro"/>
</dbReference>
<dbReference type="InterPro" id="IPR036638">
    <property type="entry name" value="HLH_DNA-bd_sf"/>
</dbReference>
<dbReference type="InterPro" id="IPR011598">
    <property type="entry name" value="bHLH_dom"/>
</dbReference>
<evidence type="ECO:0000256" key="1">
    <source>
        <dbReference type="ARBA" id="ARBA00004123"/>
    </source>
</evidence>
<dbReference type="GO" id="GO:0043565">
    <property type="term" value="F:sequence-specific DNA binding"/>
    <property type="evidence" value="ECO:0007669"/>
    <property type="project" value="TreeGrafter"/>
</dbReference>
<dbReference type="Pfam" id="PF00010">
    <property type="entry name" value="HLH"/>
    <property type="match status" value="1"/>
</dbReference>
<organism evidence="7 8">
    <name type="scientific">Vigna radiata var. radiata</name>
    <name type="common">Mung bean</name>
    <name type="synonym">Phaseolus aureus</name>
    <dbReference type="NCBI Taxonomy" id="3916"/>
    <lineage>
        <taxon>Eukaryota</taxon>
        <taxon>Viridiplantae</taxon>
        <taxon>Streptophyta</taxon>
        <taxon>Embryophyta</taxon>
        <taxon>Tracheophyta</taxon>
        <taxon>Spermatophyta</taxon>
        <taxon>Magnoliopsida</taxon>
        <taxon>eudicotyledons</taxon>
        <taxon>Gunneridae</taxon>
        <taxon>Pentapetalae</taxon>
        <taxon>rosids</taxon>
        <taxon>fabids</taxon>
        <taxon>Fabales</taxon>
        <taxon>Fabaceae</taxon>
        <taxon>Papilionoideae</taxon>
        <taxon>50 kb inversion clade</taxon>
        <taxon>NPAAA clade</taxon>
        <taxon>indigoferoid/millettioid clade</taxon>
        <taxon>Phaseoleae</taxon>
        <taxon>Vigna</taxon>
    </lineage>
</organism>
<dbReference type="STRING" id="3916.A0A1S3W109"/>
<keyword evidence="3" id="KW-0804">Transcription</keyword>
<dbReference type="KEGG" id="vra:106780575"/>
<dbReference type="GO" id="GO:0003700">
    <property type="term" value="F:DNA-binding transcription factor activity"/>
    <property type="evidence" value="ECO:0007669"/>
    <property type="project" value="TreeGrafter"/>
</dbReference>
<name>A0A1S3W109_VIGRR</name>
<dbReference type="Pfam" id="PF22754">
    <property type="entry name" value="bHLH-TF_ACT-like_plant"/>
    <property type="match status" value="1"/>
</dbReference>
<dbReference type="GeneID" id="106780575"/>
<dbReference type="GO" id="GO:0005634">
    <property type="term" value="C:nucleus"/>
    <property type="evidence" value="ECO:0007669"/>
    <property type="project" value="UniProtKB-SubCell"/>
</dbReference>
<dbReference type="RefSeq" id="XP_014524363.1">
    <property type="nucleotide sequence ID" value="XM_014668877.2"/>
</dbReference>
<accession>A0A1S3W109</accession>
<evidence type="ECO:0000256" key="4">
    <source>
        <dbReference type="ARBA" id="ARBA00023242"/>
    </source>
</evidence>
<sequence>MELSQLGFLEELVAPRRETWNALSSGFLELLSNGWSFDTFLENPSFPISNTLFGAFSAPIDRRFECPFTNEVPPYPFPDAFTMSLPELEPGNDDPSPPLPPTLEDEDIGFYHTNNNNFQEIKSVCKVEEHGVENLQATEIPLFNTAMSDDVERKDKSKKLEGQPSKNLMAERRRRKRLNDRLSMLRSIVPKISKMDRTSILGDTIDYMKELLERIGKLQEQEVEEGSSQINLLGISKDQLKPNEAIFDVERRGQDTRISICCATKPGLLLSTVNTLEALGLEIQQCVVSSFNDFSVEASCSEVGEQRNSISPEEIKQSLFRNAGFGGKCL</sequence>
<keyword evidence="2" id="KW-0805">Transcription regulation</keyword>
<keyword evidence="7" id="KW-1185">Reference proteome</keyword>
<dbReference type="OrthoDB" id="752464at2759"/>
<dbReference type="Proteomes" id="UP000087766">
    <property type="component" value="Unplaced"/>
</dbReference>
<dbReference type="Gramene" id="Vradi0447s00010.1">
    <property type="protein sequence ID" value="Vradi0447s00010.1"/>
    <property type="gene ID" value="Vradi0447s00010"/>
</dbReference>
<evidence type="ECO:0000256" key="3">
    <source>
        <dbReference type="ARBA" id="ARBA00023163"/>
    </source>
</evidence>
<reference evidence="8" key="1">
    <citation type="submission" date="2025-08" db="UniProtKB">
        <authorList>
            <consortium name="RefSeq"/>
        </authorList>
    </citation>
    <scope>IDENTIFICATION</scope>
    <source>
        <tissue evidence="8">Leaf</tissue>
    </source>
</reference>
<dbReference type="SUPFAM" id="SSF47459">
    <property type="entry name" value="HLH, helix-loop-helix DNA-binding domain"/>
    <property type="match status" value="1"/>
</dbReference>
<evidence type="ECO:0000313" key="8">
    <source>
        <dbReference type="RefSeq" id="XP_014524363.1"/>
    </source>
</evidence>
<dbReference type="InterPro" id="IPR054502">
    <property type="entry name" value="bHLH-TF_ACT-like_plant"/>
</dbReference>
<dbReference type="SMART" id="SM00353">
    <property type="entry name" value="HLH"/>
    <property type="match status" value="1"/>
</dbReference>
<feature type="compositionally biased region" description="Basic and acidic residues" evidence="5">
    <location>
        <begin position="150"/>
        <end position="161"/>
    </location>
</feature>
<dbReference type="PROSITE" id="PS50888">
    <property type="entry name" value="BHLH"/>
    <property type="match status" value="1"/>
</dbReference>
<keyword evidence="4" id="KW-0539">Nucleus</keyword>
<dbReference type="PANTHER" id="PTHR31945:SF15">
    <property type="entry name" value="TRANSCRIPTION FACTOR BHLH61-RELATED"/>
    <property type="match status" value="1"/>
</dbReference>
<protein>
    <submittedName>
        <fullName evidence="8">Transcription factor bHLH61</fullName>
    </submittedName>
</protein>
<dbReference type="Gene3D" id="4.10.280.10">
    <property type="entry name" value="Helix-loop-helix DNA-binding domain"/>
    <property type="match status" value="1"/>
</dbReference>
<gene>
    <name evidence="8" type="primary">LOC106780575</name>
</gene>
<dbReference type="InterPro" id="IPR051358">
    <property type="entry name" value="TF_AMS/ICE1/BHLH6-like"/>
</dbReference>
<evidence type="ECO:0000259" key="6">
    <source>
        <dbReference type="PROSITE" id="PS50888"/>
    </source>
</evidence>
<feature type="domain" description="BHLH" evidence="6">
    <location>
        <begin position="162"/>
        <end position="211"/>
    </location>
</feature>
<dbReference type="AlphaFoldDB" id="A0A1S3W109"/>
<evidence type="ECO:0000313" key="7">
    <source>
        <dbReference type="Proteomes" id="UP000087766"/>
    </source>
</evidence>